<gene>
    <name evidence="11" type="ORF">CKAN_01112600</name>
</gene>
<feature type="signal peptide" evidence="9">
    <location>
        <begin position="1"/>
        <end position="21"/>
    </location>
</feature>
<dbReference type="Gene3D" id="2.160.20.10">
    <property type="entry name" value="Single-stranded right-handed beta-helix, Pectin lyase-like"/>
    <property type="match status" value="1"/>
</dbReference>
<dbReference type="UniPathway" id="UPA00545">
    <property type="reaction ID" value="UER00823"/>
</dbReference>
<dbReference type="Proteomes" id="UP000283530">
    <property type="component" value="Unassembled WGS sequence"/>
</dbReference>
<dbReference type="PANTHER" id="PTHR31321:SF72">
    <property type="entry name" value="PECTINESTERASE 11-RELATED"/>
    <property type="match status" value="1"/>
</dbReference>
<evidence type="ECO:0000256" key="2">
    <source>
        <dbReference type="ARBA" id="ARBA00008891"/>
    </source>
</evidence>
<proteinExistence type="inferred from homology"/>
<name>A0A443NV44_9MAGN</name>
<dbReference type="SUPFAM" id="SSF51126">
    <property type="entry name" value="Pectin lyase-like"/>
    <property type="match status" value="1"/>
</dbReference>
<comment type="caution">
    <text evidence="11">The sequence shown here is derived from an EMBL/GenBank/DDBJ whole genome shotgun (WGS) entry which is preliminary data.</text>
</comment>
<evidence type="ECO:0000259" key="10">
    <source>
        <dbReference type="Pfam" id="PF01095"/>
    </source>
</evidence>
<evidence type="ECO:0000256" key="7">
    <source>
        <dbReference type="ARBA" id="ARBA00047928"/>
    </source>
</evidence>
<evidence type="ECO:0000256" key="6">
    <source>
        <dbReference type="ARBA" id="ARBA00023180"/>
    </source>
</evidence>
<comment type="pathway">
    <text evidence="1">Glycan metabolism; pectin degradation; 2-dehydro-3-deoxy-D-gluconate from pectin: step 1/5.</text>
</comment>
<evidence type="ECO:0000313" key="12">
    <source>
        <dbReference type="Proteomes" id="UP000283530"/>
    </source>
</evidence>
<comment type="catalytic activity">
    <reaction evidence="7">
        <text>[(1-&gt;4)-alpha-D-galacturonosyl methyl ester](n) + n H2O = [(1-&gt;4)-alpha-D-galacturonosyl](n) + n methanol + n H(+)</text>
        <dbReference type="Rhea" id="RHEA:22380"/>
        <dbReference type="Rhea" id="RHEA-COMP:14570"/>
        <dbReference type="Rhea" id="RHEA-COMP:14573"/>
        <dbReference type="ChEBI" id="CHEBI:15377"/>
        <dbReference type="ChEBI" id="CHEBI:15378"/>
        <dbReference type="ChEBI" id="CHEBI:17790"/>
        <dbReference type="ChEBI" id="CHEBI:140522"/>
        <dbReference type="ChEBI" id="CHEBI:140523"/>
        <dbReference type="EC" id="3.1.1.11"/>
    </reaction>
</comment>
<dbReference type="STRING" id="337451.A0A443NV44"/>
<dbReference type="InterPro" id="IPR000070">
    <property type="entry name" value="Pectinesterase_cat"/>
</dbReference>
<dbReference type="InterPro" id="IPR012334">
    <property type="entry name" value="Pectin_lyas_fold"/>
</dbReference>
<dbReference type="EC" id="3.1.1.11" evidence="3"/>
<evidence type="ECO:0000256" key="8">
    <source>
        <dbReference type="ARBA" id="ARBA00057335"/>
    </source>
</evidence>
<evidence type="ECO:0000256" key="4">
    <source>
        <dbReference type="ARBA" id="ARBA00022801"/>
    </source>
</evidence>
<keyword evidence="4" id="KW-0378">Hydrolase</keyword>
<evidence type="ECO:0000256" key="5">
    <source>
        <dbReference type="ARBA" id="ARBA00023085"/>
    </source>
</evidence>
<dbReference type="GO" id="GO:0042545">
    <property type="term" value="P:cell wall modification"/>
    <property type="evidence" value="ECO:0007669"/>
    <property type="project" value="InterPro"/>
</dbReference>
<dbReference type="AlphaFoldDB" id="A0A443NV44"/>
<evidence type="ECO:0000256" key="9">
    <source>
        <dbReference type="SAM" id="SignalP"/>
    </source>
</evidence>
<evidence type="ECO:0000313" key="11">
    <source>
        <dbReference type="EMBL" id="RWR82410.1"/>
    </source>
</evidence>
<comment type="function">
    <text evidence="8">Acts in the modification of cell walls via demethylesterification of cell wall pectin.</text>
</comment>
<dbReference type="GO" id="GO:0045490">
    <property type="term" value="P:pectin catabolic process"/>
    <property type="evidence" value="ECO:0007669"/>
    <property type="project" value="UniProtKB-UniPathway"/>
</dbReference>
<keyword evidence="6" id="KW-0325">Glycoprotein</keyword>
<accession>A0A443NV44</accession>
<dbReference type="EMBL" id="QPKB01000004">
    <property type="protein sequence ID" value="RWR82410.1"/>
    <property type="molecule type" value="Genomic_DNA"/>
</dbReference>
<reference evidence="11 12" key="1">
    <citation type="journal article" date="2019" name="Nat. Plants">
        <title>Stout camphor tree genome fills gaps in understanding of flowering plant genome evolution.</title>
        <authorList>
            <person name="Chaw S.M."/>
            <person name="Liu Y.C."/>
            <person name="Wu Y.W."/>
            <person name="Wang H.Y."/>
            <person name="Lin C.I."/>
            <person name="Wu C.S."/>
            <person name="Ke H.M."/>
            <person name="Chang L.Y."/>
            <person name="Hsu C.Y."/>
            <person name="Yang H.T."/>
            <person name="Sudianto E."/>
            <person name="Hsu M.H."/>
            <person name="Wu K.P."/>
            <person name="Wang L.N."/>
            <person name="Leebens-Mack J.H."/>
            <person name="Tsai I.J."/>
        </authorList>
    </citation>
    <scope>NUCLEOTIDE SEQUENCE [LARGE SCALE GENOMIC DNA]</scope>
    <source>
        <strain evidence="12">cv. Chaw 1501</strain>
        <tissue evidence="11">Young leaves</tissue>
    </source>
</reference>
<evidence type="ECO:0000256" key="3">
    <source>
        <dbReference type="ARBA" id="ARBA00013229"/>
    </source>
</evidence>
<protein>
    <recommendedName>
        <fullName evidence="3">pectinesterase</fullName>
        <ecNumber evidence="3">3.1.1.11</ecNumber>
    </recommendedName>
</protein>
<keyword evidence="5" id="KW-0063">Aspartyl esterase</keyword>
<feature type="domain" description="Pectinesterase catalytic" evidence="10">
    <location>
        <begin position="44"/>
        <end position="319"/>
    </location>
</feature>
<feature type="chain" id="PRO_5019005649" description="pectinesterase" evidence="9">
    <location>
        <begin position="22"/>
        <end position="336"/>
    </location>
</feature>
<comment type="similarity">
    <text evidence="2">Belongs to the pectinesterase family.</text>
</comment>
<keyword evidence="9" id="KW-0732">Signal</keyword>
<evidence type="ECO:0000256" key="1">
    <source>
        <dbReference type="ARBA" id="ARBA00005184"/>
    </source>
</evidence>
<sequence>MEMATLGSCGFILWLVFASSAVTFLATSAAGSSSLNSPSAILIQVDQSGKGDYKKIQDAIDAVPSNNVDQVYILIKPGIYREKIVVPADKPYITLGGTDATSTVITWSMGGSNLVETPTVAVLASNFVARYLTFQNTYGAGAQAVALQVAGDKAAFYGCRILSYQDTLLDDVGRHYYSNCYIEGAIDFICGNGLSLYDKCHLHSLSDVQGAITAQQRSSPTEDTGYSFINCKITGVGTSVLGRPWGAYSRVVFAYSYMSKVVLPQGWDDWNDPSKQKTAFYGEYRNYGPGSSVTERVRWSHQLTSIEAAPFLTKSWINGREWLKPLPTRFRKPSWK</sequence>
<dbReference type="FunFam" id="2.160.20.10:FF:000013">
    <property type="entry name" value="Pectinesterase"/>
    <property type="match status" value="1"/>
</dbReference>
<dbReference type="Pfam" id="PF01095">
    <property type="entry name" value="Pectinesterase"/>
    <property type="match status" value="1"/>
</dbReference>
<dbReference type="GO" id="GO:0030599">
    <property type="term" value="F:pectinesterase activity"/>
    <property type="evidence" value="ECO:0007669"/>
    <property type="project" value="UniProtKB-EC"/>
</dbReference>
<organism evidence="11 12">
    <name type="scientific">Cinnamomum micranthum f. kanehirae</name>
    <dbReference type="NCBI Taxonomy" id="337451"/>
    <lineage>
        <taxon>Eukaryota</taxon>
        <taxon>Viridiplantae</taxon>
        <taxon>Streptophyta</taxon>
        <taxon>Embryophyta</taxon>
        <taxon>Tracheophyta</taxon>
        <taxon>Spermatophyta</taxon>
        <taxon>Magnoliopsida</taxon>
        <taxon>Magnoliidae</taxon>
        <taxon>Laurales</taxon>
        <taxon>Lauraceae</taxon>
        <taxon>Cinnamomum</taxon>
    </lineage>
</organism>
<dbReference type="OrthoDB" id="2019149at2759"/>
<dbReference type="InterPro" id="IPR011050">
    <property type="entry name" value="Pectin_lyase_fold/virulence"/>
</dbReference>
<dbReference type="PANTHER" id="PTHR31321">
    <property type="entry name" value="ACYL-COA THIOESTER HYDROLASE YBHC-RELATED"/>
    <property type="match status" value="1"/>
</dbReference>
<keyword evidence="12" id="KW-1185">Reference proteome</keyword>